<feature type="region of interest" description="Disordered" evidence="1">
    <location>
        <begin position="59"/>
        <end position="92"/>
    </location>
</feature>
<dbReference type="KEGG" id="mne:D174_11335"/>
<protein>
    <recommendedName>
        <fullName evidence="5">DUF5642 domain-containing protein</fullName>
    </recommendedName>
</protein>
<feature type="chain" id="PRO_5004742595" description="DUF5642 domain-containing protein" evidence="2">
    <location>
        <begin position="25"/>
        <end position="222"/>
    </location>
</feature>
<reference evidence="3 4" key="1">
    <citation type="journal article" date="2014" name="Genome Announc.">
        <title>Complete Genome Sequence of Sterol-Transforming Mycobacterium neoaurum Strain VKM Ac-1815D.</title>
        <authorList>
            <person name="Shtratnikova V.Y."/>
            <person name="Bragin E.Y."/>
            <person name="Dovbnya D.V."/>
            <person name="Pekov Y.A."/>
            <person name="Schelkunov M.I."/>
            <person name="Strizhov N."/>
            <person name="Ivashina T.V."/>
            <person name="Ashapkin V.V."/>
            <person name="Donova M.V."/>
        </authorList>
    </citation>
    <scope>NUCLEOTIDE SEQUENCE [LARGE SCALE GENOMIC DNA]</scope>
    <source>
        <strain evidence="3 4">VKM Ac-1815D</strain>
    </source>
</reference>
<evidence type="ECO:0000313" key="3">
    <source>
        <dbReference type="EMBL" id="AHC25139.1"/>
    </source>
</evidence>
<evidence type="ECO:0008006" key="5">
    <source>
        <dbReference type="Google" id="ProtNLM"/>
    </source>
</evidence>
<dbReference type="eggNOG" id="ENOG502ZZZG">
    <property type="taxonomic scope" value="Bacteria"/>
</dbReference>
<evidence type="ECO:0000313" key="4">
    <source>
        <dbReference type="Proteomes" id="UP000018763"/>
    </source>
</evidence>
<name>V5XCL2_MYCNE</name>
<accession>V5XCL2</accession>
<sequence>MIRALRWLSALVAVLATLTGCTSAVSGTPTWPGARLEKVVLTSADFPDGVQYDRIVEEEGVPDGAGGPPPMLSDPPGCSEGFSKSIGATAERGPGSAAKYVVGYNGARMLITVLSWSLDTETLQAIAERCERFVTYFGPGSPSIPMTTTALDTDRDGALVYQQTMDLGGARSSVFFSFENVGSMAVFGVAFPTPDPRIPVKATLPQTFLEAMGKQAERLEQA</sequence>
<evidence type="ECO:0000256" key="1">
    <source>
        <dbReference type="SAM" id="MobiDB-lite"/>
    </source>
</evidence>
<keyword evidence="2" id="KW-0732">Signal</keyword>
<dbReference type="GeneID" id="43450079"/>
<dbReference type="HOGENOM" id="CLU_1223626_0_0_11"/>
<organism evidence="3 4">
    <name type="scientific">Mycolicibacterium neoaurum VKM Ac-1815D</name>
    <dbReference type="NCBI Taxonomy" id="700508"/>
    <lineage>
        <taxon>Bacteria</taxon>
        <taxon>Bacillati</taxon>
        <taxon>Actinomycetota</taxon>
        <taxon>Actinomycetes</taxon>
        <taxon>Mycobacteriales</taxon>
        <taxon>Mycobacteriaceae</taxon>
        <taxon>Mycolicibacterium</taxon>
    </lineage>
</organism>
<gene>
    <name evidence="3" type="ORF">D174_11335</name>
</gene>
<evidence type="ECO:0000256" key="2">
    <source>
        <dbReference type="SAM" id="SignalP"/>
    </source>
</evidence>
<feature type="signal peptide" evidence="2">
    <location>
        <begin position="1"/>
        <end position="24"/>
    </location>
</feature>
<dbReference type="PROSITE" id="PS51257">
    <property type="entry name" value="PROKAR_LIPOPROTEIN"/>
    <property type="match status" value="1"/>
</dbReference>
<dbReference type="Proteomes" id="UP000018763">
    <property type="component" value="Chromosome"/>
</dbReference>
<dbReference type="EMBL" id="CP006936">
    <property type="protein sequence ID" value="AHC25139.1"/>
    <property type="molecule type" value="Genomic_DNA"/>
</dbReference>
<proteinExistence type="predicted"/>
<dbReference type="AlphaFoldDB" id="V5XCL2"/>
<keyword evidence="4" id="KW-1185">Reference proteome</keyword>
<dbReference type="RefSeq" id="WP_023985604.1">
    <property type="nucleotide sequence ID" value="NC_023036.2"/>
</dbReference>